<feature type="transmembrane region" description="Helical" evidence="7">
    <location>
        <begin position="174"/>
        <end position="195"/>
    </location>
</feature>
<evidence type="ECO:0000256" key="3">
    <source>
        <dbReference type="ARBA" id="ARBA00022475"/>
    </source>
</evidence>
<dbReference type="Pfam" id="PF03916">
    <property type="entry name" value="NrfD"/>
    <property type="match status" value="1"/>
</dbReference>
<dbReference type="AlphaFoldDB" id="A0A929BAJ4"/>
<keyword evidence="4 7" id="KW-0812">Transmembrane</keyword>
<feature type="transmembrane region" description="Helical" evidence="7">
    <location>
        <begin position="143"/>
        <end position="162"/>
    </location>
</feature>
<sequence>MTGELREAAEPTRSEGATYYGRPVIKEPVWKVPDVPAYLYLGGMAGAAALMAAGAGLTGRPGLARAGRVSSGIGATASVAFLVHDLGRPLRFLNMLRVFKPTSPLSVGSWVLAPFSALAGAGAVSAATGLLPRLGWLSSSAAAVLAPAMTTYTAVLLADTAVPAWHEPYRELPFVFAGSAVASAAGLGVVAAPAAQAGPARRMAVAGSALEVAATRRMQRRAGMVGEVFGQGRAGRLLRTAEALVVAGSVTALLARRSRIAAVASGLCLTGAGLATRFGIFEAGHASARDPRYTVEPQRLRSR</sequence>
<dbReference type="RefSeq" id="WP_193929868.1">
    <property type="nucleotide sequence ID" value="NZ_JADEYC010000039.1"/>
</dbReference>
<feature type="transmembrane region" description="Helical" evidence="7">
    <location>
        <begin position="69"/>
        <end position="87"/>
    </location>
</feature>
<dbReference type="EMBL" id="JADEYC010000039">
    <property type="protein sequence ID" value="MBE9376322.1"/>
    <property type="molecule type" value="Genomic_DNA"/>
</dbReference>
<accession>A0A929BAJ4</accession>
<keyword evidence="3" id="KW-1003">Cell membrane</keyword>
<evidence type="ECO:0000256" key="7">
    <source>
        <dbReference type="SAM" id="Phobius"/>
    </source>
</evidence>
<feature type="transmembrane region" description="Helical" evidence="7">
    <location>
        <begin position="37"/>
        <end position="57"/>
    </location>
</feature>
<keyword evidence="5 7" id="KW-1133">Transmembrane helix</keyword>
<dbReference type="Gene3D" id="1.20.1630.10">
    <property type="entry name" value="Formate dehydrogenase/DMSO reductase domain"/>
    <property type="match status" value="1"/>
</dbReference>
<keyword evidence="6 7" id="KW-0472">Membrane</keyword>
<evidence type="ECO:0000256" key="4">
    <source>
        <dbReference type="ARBA" id="ARBA00022692"/>
    </source>
</evidence>
<evidence type="ECO:0000313" key="8">
    <source>
        <dbReference type="EMBL" id="MBE9376322.1"/>
    </source>
</evidence>
<comment type="subcellular location">
    <subcellularLocation>
        <location evidence="1">Cell membrane</location>
        <topology evidence="1">Multi-pass membrane protein</topology>
    </subcellularLocation>
</comment>
<evidence type="ECO:0000313" key="9">
    <source>
        <dbReference type="Proteomes" id="UP000598360"/>
    </source>
</evidence>
<reference evidence="8" key="1">
    <citation type="submission" date="2020-10" db="EMBL/GenBank/DDBJ databases">
        <title>Diversity and distribution of actinomycetes associated with coral in the coast of Hainan.</title>
        <authorList>
            <person name="Li F."/>
        </authorList>
    </citation>
    <scope>NUCLEOTIDE SEQUENCE</scope>
    <source>
        <strain evidence="8">HNM0983</strain>
    </source>
</reference>
<evidence type="ECO:0000256" key="5">
    <source>
        <dbReference type="ARBA" id="ARBA00022989"/>
    </source>
</evidence>
<evidence type="ECO:0000256" key="1">
    <source>
        <dbReference type="ARBA" id="ARBA00004651"/>
    </source>
</evidence>
<gene>
    <name evidence="8" type="primary">nrfD</name>
    <name evidence="8" type="ORF">IQ251_17875</name>
</gene>
<dbReference type="Proteomes" id="UP000598360">
    <property type="component" value="Unassembled WGS sequence"/>
</dbReference>
<dbReference type="InterPro" id="IPR005614">
    <property type="entry name" value="NrfD-like"/>
</dbReference>
<dbReference type="GO" id="GO:0005886">
    <property type="term" value="C:plasma membrane"/>
    <property type="evidence" value="ECO:0007669"/>
    <property type="project" value="UniProtKB-SubCell"/>
</dbReference>
<proteinExistence type="inferred from homology"/>
<organism evidence="8 9">
    <name type="scientific">Saccharopolyspora montiporae</name>
    <dbReference type="NCBI Taxonomy" id="2781240"/>
    <lineage>
        <taxon>Bacteria</taxon>
        <taxon>Bacillati</taxon>
        <taxon>Actinomycetota</taxon>
        <taxon>Actinomycetes</taxon>
        <taxon>Pseudonocardiales</taxon>
        <taxon>Pseudonocardiaceae</taxon>
        <taxon>Saccharopolyspora</taxon>
    </lineage>
</organism>
<name>A0A929BAJ4_9PSEU</name>
<comment type="similarity">
    <text evidence="2">Belongs to the NrfD family.</text>
</comment>
<comment type="caution">
    <text evidence="8">The sequence shown here is derived from an EMBL/GenBank/DDBJ whole genome shotgun (WGS) entry which is preliminary data.</text>
</comment>
<protein>
    <submittedName>
        <fullName evidence="8">Polysulfide reductase NrfD</fullName>
    </submittedName>
</protein>
<evidence type="ECO:0000256" key="6">
    <source>
        <dbReference type="ARBA" id="ARBA00023136"/>
    </source>
</evidence>
<keyword evidence="9" id="KW-1185">Reference proteome</keyword>
<evidence type="ECO:0000256" key="2">
    <source>
        <dbReference type="ARBA" id="ARBA00008929"/>
    </source>
</evidence>
<feature type="transmembrane region" description="Helical" evidence="7">
    <location>
        <begin position="107"/>
        <end position="131"/>
    </location>
</feature>